<organism evidence="4 5">
    <name type="scientific">Hallella faecis</name>
    <dbReference type="NCBI Taxonomy" id="2841596"/>
    <lineage>
        <taxon>Bacteria</taxon>
        <taxon>Pseudomonadati</taxon>
        <taxon>Bacteroidota</taxon>
        <taxon>Bacteroidia</taxon>
        <taxon>Bacteroidales</taxon>
        <taxon>Prevotellaceae</taxon>
        <taxon>Hallella</taxon>
    </lineage>
</organism>
<keyword evidence="5" id="KW-1185">Reference proteome</keyword>
<feature type="transmembrane region" description="Helical" evidence="2">
    <location>
        <begin position="69"/>
        <end position="86"/>
    </location>
</feature>
<feature type="transmembrane region" description="Helical" evidence="2">
    <location>
        <begin position="139"/>
        <end position="159"/>
    </location>
</feature>
<dbReference type="PANTHER" id="PTHR31061:SF24">
    <property type="entry name" value="LD22376P"/>
    <property type="match status" value="1"/>
</dbReference>
<feature type="transmembrane region" description="Helical" evidence="2">
    <location>
        <begin position="372"/>
        <end position="393"/>
    </location>
</feature>
<keyword evidence="2" id="KW-0812">Transmembrane</keyword>
<accession>A0ABV1FPM8</accession>
<feature type="transmembrane region" description="Helical" evidence="2">
    <location>
        <begin position="225"/>
        <end position="247"/>
    </location>
</feature>
<dbReference type="Pfam" id="PF07786">
    <property type="entry name" value="HGSNAT_cat"/>
    <property type="match status" value="1"/>
</dbReference>
<feature type="transmembrane region" description="Helical" evidence="2">
    <location>
        <begin position="32"/>
        <end position="49"/>
    </location>
</feature>
<evidence type="ECO:0000256" key="1">
    <source>
        <dbReference type="SAM" id="MobiDB-lite"/>
    </source>
</evidence>
<name>A0ABV1FPM8_9BACT</name>
<keyword evidence="2" id="KW-1133">Transmembrane helix</keyword>
<feature type="region of interest" description="Disordered" evidence="1">
    <location>
        <begin position="1"/>
        <end position="22"/>
    </location>
</feature>
<proteinExistence type="predicted"/>
<feature type="domain" description="Heparan-alpha-glucosaminide N-acetyltransferase catalytic" evidence="3">
    <location>
        <begin position="26"/>
        <end position="124"/>
    </location>
</feature>
<keyword evidence="2" id="KW-0472">Membrane</keyword>
<protein>
    <submittedName>
        <fullName evidence="4">Heparan-alpha-glucosaminide N-acetyltransferase domain-containing protein</fullName>
    </submittedName>
</protein>
<evidence type="ECO:0000259" key="3">
    <source>
        <dbReference type="Pfam" id="PF07786"/>
    </source>
</evidence>
<dbReference type="InterPro" id="IPR012429">
    <property type="entry name" value="HGSNAT_cat"/>
</dbReference>
<dbReference type="RefSeq" id="WP_252344888.1">
    <property type="nucleotide sequence ID" value="NZ_JAHKBE010000011.1"/>
</dbReference>
<evidence type="ECO:0000313" key="5">
    <source>
        <dbReference type="Proteomes" id="UP001487296"/>
    </source>
</evidence>
<feature type="compositionally biased region" description="Low complexity" evidence="1">
    <location>
        <begin position="1"/>
        <end position="21"/>
    </location>
</feature>
<feature type="transmembrane region" description="Helical" evidence="2">
    <location>
        <begin position="171"/>
        <end position="193"/>
    </location>
</feature>
<evidence type="ECO:0000313" key="4">
    <source>
        <dbReference type="EMBL" id="MEQ2486357.1"/>
    </source>
</evidence>
<dbReference type="Proteomes" id="UP001487296">
    <property type="component" value="Unassembled WGS sequence"/>
</dbReference>
<evidence type="ECO:0000256" key="2">
    <source>
        <dbReference type="SAM" id="Phobius"/>
    </source>
</evidence>
<reference evidence="4 5" key="1">
    <citation type="submission" date="2024-04" db="EMBL/GenBank/DDBJ databases">
        <title>Human intestinal bacterial collection.</title>
        <authorList>
            <person name="Pauvert C."/>
            <person name="Hitch T.C.A."/>
            <person name="Clavel T."/>
        </authorList>
    </citation>
    <scope>NUCLEOTIDE SEQUENCE [LARGE SCALE GENOMIC DNA]</scope>
    <source>
        <strain evidence="4 5">CLA-AA-H145</strain>
    </source>
</reference>
<feature type="transmembrane region" description="Helical" evidence="2">
    <location>
        <begin position="337"/>
        <end position="360"/>
    </location>
</feature>
<gene>
    <name evidence="4" type="ORF">AAAT34_04710</name>
</gene>
<dbReference type="EMBL" id="JBBNFP010000011">
    <property type="protein sequence ID" value="MEQ2486357.1"/>
    <property type="molecule type" value="Genomic_DNA"/>
</dbReference>
<feature type="transmembrane region" description="Helical" evidence="2">
    <location>
        <begin position="106"/>
        <end position="127"/>
    </location>
</feature>
<feature type="transmembrane region" description="Helical" evidence="2">
    <location>
        <begin position="288"/>
        <end position="316"/>
    </location>
</feature>
<dbReference type="PANTHER" id="PTHR31061">
    <property type="entry name" value="LD22376P"/>
    <property type="match status" value="1"/>
</dbReference>
<feature type="transmembrane region" description="Helical" evidence="2">
    <location>
        <begin position="259"/>
        <end position="282"/>
    </location>
</feature>
<sequence length="401" mass="43857">MNEPNATPHTQPTHATPPTATGKNQRLMSLDVLRGLTVMLMIFVNNGAGDDIFPMLKHAKWNGMTLADLVFPFFLFIMGVASYLSLKKYQFEWSAPLVRKIMKRTVLLFAIGLGLNWFHMLCAGNPFDLAHLRVMGVMQRIGLCYGFTSFAVLIFATVARASGTKRAMTGGLSALIAIIIIYHAFMLLAYGGFNYDASTNFLAQFDQTILGSDHLYHKSPVDPEGLSSTLAAACNTLIGFLMASLAFGKRRPDPARVALRVFGDGGGLLLVLATLLCGFISLNKRVWSPTYILMTCALAALLQAALIALIDVYPMARKWMVAKGLGKLTLIFGTNPLFLYVGSEMVAIVLSAIGVSDAYYNLLHSAIPSAAWASVAYSLTFVALMTLMGYPLWKRRIFIKL</sequence>
<comment type="caution">
    <text evidence="4">The sequence shown here is derived from an EMBL/GenBank/DDBJ whole genome shotgun (WGS) entry which is preliminary data.</text>
</comment>